<name>A0A0E9W089_ANGAN</name>
<dbReference type="EMBL" id="GBXM01024805">
    <property type="protein sequence ID" value="JAH83772.1"/>
    <property type="molecule type" value="Transcribed_RNA"/>
</dbReference>
<reference evidence="2" key="2">
    <citation type="journal article" date="2015" name="Fish Shellfish Immunol.">
        <title>Early steps in the European eel (Anguilla anguilla)-Vibrio vulnificus interaction in the gills: Role of the RtxA13 toxin.</title>
        <authorList>
            <person name="Callol A."/>
            <person name="Pajuelo D."/>
            <person name="Ebbesson L."/>
            <person name="Teles M."/>
            <person name="MacKenzie S."/>
            <person name="Amaro C."/>
        </authorList>
    </citation>
    <scope>NUCLEOTIDE SEQUENCE</scope>
</reference>
<evidence type="ECO:0000256" key="1">
    <source>
        <dbReference type="SAM" id="MobiDB-lite"/>
    </source>
</evidence>
<proteinExistence type="predicted"/>
<dbReference type="AlphaFoldDB" id="A0A0E9W089"/>
<feature type="region of interest" description="Disordered" evidence="1">
    <location>
        <begin position="1"/>
        <end position="20"/>
    </location>
</feature>
<protein>
    <submittedName>
        <fullName evidence="2">Uncharacterized protein</fullName>
    </submittedName>
</protein>
<accession>A0A0E9W089</accession>
<organism evidence="2">
    <name type="scientific">Anguilla anguilla</name>
    <name type="common">European freshwater eel</name>
    <name type="synonym">Muraena anguilla</name>
    <dbReference type="NCBI Taxonomy" id="7936"/>
    <lineage>
        <taxon>Eukaryota</taxon>
        <taxon>Metazoa</taxon>
        <taxon>Chordata</taxon>
        <taxon>Craniata</taxon>
        <taxon>Vertebrata</taxon>
        <taxon>Euteleostomi</taxon>
        <taxon>Actinopterygii</taxon>
        <taxon>Neopterygii</taxon>
        <taxon>Teleostei</taxon>
        <taxon>Anguilliformes</taxon>
        <taxon>Anguillidae</taxon>
        <taxon>Anguilla</taxon>
    </lineage>
</organism>
<evidence type="ECO:0000313" key="2">
    <source>
        <dbReference type="EMBL" id="JAH83772.1"/>
    </source>
</evidence>
<reference evidence="2" key="1">
    <citation type="submission" date="2014-11" db="EMBL/GenBank/DDBJ databases">
        <authorList>
            <person name="Amaro Gonzalez C."/>
        </authorList>
    </citation>
    <scope>NUCLEOTIDE SEQUENCE</scope>
</reference>
<sequence length="20" mass="1991">MGASEGKRPVQCLIGSSSPS</sequence>